<sequence>RVHRKDVEEHVNKARDILSEYLLSVRVVHEKLVF</sequence>
<organism evidence="1">
    <name type="scientific">marine sediment metagenome</name>
    <dbReference type="NCBI Taxonomy" id="412755"/>
    <lineage>
        <taxon>unclassified sequences</taxon>
        <taxon>metagenomes</taxon>
        <taxon>ecological metagenomes</taxon>
    </lineage>
</organism>
<feature type="non-terminal residue" evidence="1">
    <location>
        <position position="1"/>
    </location>
</feature>
<gene>
    <name evidence="1" type="ORF">S01H1_67360</name>
</gene>
<evidence type="ECO:0000313" key="1">
    <source>
        <dbReference type="EMBL" id="GAG37995.1"/>
    </source>
</evidence>
<protein>
    <submittedName>
        <fullName evidence="1">Uncharacterized protein</fullName>
    </submittedName>
</protein>
<dbReference type="EMBL" id="BARS01044607">
    <property type="protein sequence ID" value="GAG37995.1"/>
    <property type="molecule type" value="Genomic_DNA"/>
</dbReference>
<name>X0X4S0_9ZZZZ</name>
<proteinExistence type="predicted"/>
<accession>X0X4S0</accession>
<reference evidence="1" key="1">
    <citation type="journal article" date="2014" name="Front. Microbiol.">
        <title>High frequency of phylogenetically diverse reductive dehalogenase-homologous genes in deep subseafloor sedimentary metagenomes.</title>
        <authorList>
            <person name="Kawai M."/>
            <person name="Futagami T."/>
            <person name="Toyoda A."/>
            <person name="Takaki Y."/>
            <person name="Nishi S."/>
            <person name="Hori S."/>
            <person name="Arai W."/>
            <person name="Tsubouchi T."/>
            <person name="Morono Y."/>
            <person name="Uchiyama I."/>
            <person name="Ito T."/>
            <person name="Fujiyama A."/>
            <person name="Inagaki F."/>
            <person name="Takami H."/>
        </authorList>
    </citation>
    <scope>NUCLEOTIDE SEQUENCE</scope>
    <source>
        <strain evidence="1">Expedition CK06-06</strain>
    </source>
</reference>
<dbReference type="AlphaFoldDB" id="X0X4S0"/>
<comment type="caution">
    <text evidence="1">The sequence shown here is derived from an EMBL/GenBank/DDBJ whole genome shotgun (WGS) entry which is preliminary data.</text>
</comment>